<comment type="caution">
    <text evidence="4">The sequence shown here is derived from an EMBL/GenBank/DDBJ whole genome shotgun (WGS) entry which is preliminary data.</text>
</comment>
<dbReference type="InterPro" id="IPR052016">
    <property type="entry name" value="Bact_Sigma-Reg"/>
</dbReference>
<dbReference type="Gene3D" id="3.30.450.40">
    <property type="match status" value="2"/>
</dbReference>
<dbReference type="PROSITE" id="PS51746">
    <property type="entry name" value="PPM_2"/>
    <property type="match status" value="1"/>
</dbReference>
<dbReference type="Proteomes" id="UP001501771">
    <property type="component" value="Unassembled WGS sequence"/>
</dbReference>
<dbReference type="Pfam" id="PF07228">
    <property type="entry name" value="SpoIIE"/>
    <property type="match status" value="1"/>
</dbReference>
<dbReference type="Gene3D" id="3.60.40.10">
    <property type="entry name" value="PPM-type phosphatase domain"/>
    <property type="match status" value="1"/>
</dbReference>
<dbReference type="SMART" id="SM00065">
    <property type="entry name" value="GAF"/>
    <property type="match status" value="1"/>
</dbReference>
<dbReference type="SUPFAM" id="SSF55874">
    <property type="entry name" value="ATPase domain of HSP90 chaperone/DNA topoisomerase II/histidine kinase"/>
    <property type="match status" value="1"/>
</dbReference>
<dbReference type="PANTHER" id="PTHR43156:SF2">
    <property type="entry name" value="STAGE II SPORULATION PROTEIN E"/>
    <property type="match status" value="1"/>
</dbReference>
<feature type="domain" description="PAS" evidence="2">
    <location>
        <begin position="135"/>
        <end position="165"/>
    </location>
</feature>
<dbReference type="CDD" id="cd00130">
    <property type="entry name" value="PAS"/>
    <property type="match status" value="1"/>
</dbReference>
<dbReference type="Pfam" id="PF01590">
    <property type="entry name" value="GAF"/>
    <property type="match status" value="1"/>
</dbReference>
<sequence>MAEARRFTRRTLEAWGADELVDSASLIVSELVTNAVVHTGTPTLVSLALRGPHLRIEVEDQHPARKLPVMTAPPEETSEHGRGLVITTSLSTAWGVEYTKTAKRVWVMCERDGTAPDAAPVEQVAHSVLRTRVGVVELSDGGVVTGWNDDAVDLFGWTAEEVAGRPYADLVDRAAGGRLPDDLTAPGAASWQGTYSVACSDGSSEMVFASHTPAAGGPGSVALVVAEEQRALLEHPAPSPRVVHSSAAALGLREDALVRLSVEEYLMLAAERIRDPVTADATYVLLSHDFDDDFEVVAVSGLSETLLGTRLAPDTPGTPDLHNTALPVVVPDLGEFTVPLLAGTELRSLVVVPLVMEGSLVGAVGAASVVTHGFSDDEAAVLQQFADTIALTADRARLQASERERRGWLSYIADAGDLLAGSLDQDMTMAITGQIVVPRIAQWCAIHLADERDEVVLQQVWHEDEQRNEQLRAALETVEADDLVKGSVRIPGYSATSIPLVARGRRTGYLTIGRPPGEVLRSEFFLVAESIARRAALAIDNARAHGALQATGRALQNSLLPAFVPTVPGLDVGVVYEAAGEDTAAGGDFYDLFPLGNGTWCFAVGDVCGTGAEAAAVTGLARHTIEALMRTGLPLTATVERLNTAILDEGPRARFLTLVCGTLRLDSGRVRLEIVNAGHPPPYLVDDRGGVREIGTPQTLLGVVDRTPYFADSHVLDRGDLLVAVTDGVLERRAGSRMLGEEGFAEELSRTSHLPAQAVADRIRRLVADFSEAPQHDDMAILALRVQAGPPAPAPA</sequence>
<dbReference type="SUPFAM" id="SSF55785">
    <property type="entry name" value="PYP-like sensor domain (PAS domain)"/>
    <property type="match status" value="1"/>
</dbReference>
<dbReference type="InterPro" id="IPR013767">
    <property type="entry name" value="PAS_fold"/>
</dbReference>
<dbReference type="Pfam" id="PF00989">
    <property type="entry name" value="PAS"/>
    <property type="match status" value="1"/>
</dbReference>
<dbReference type="SUPFAM" id="SSF81606">
    <property type="entry name" value="PP2C-like"/>
    <property type="match status" value="1"/>
</dbReference>
<feature type="domain" description="PPM-type phosphatase" evidence="3">
    <location>
        <begin position="571"/>
        <end position="786"/>
    </location>
</feature>
<reference evidence="4 5" key="1">
    <citation type="journal article" date="2019" name="Int. J. Syst. Evol. Microbiol.">
        <title>The Global Catalogue of Microorganisms (GCM) 10K type strain sequencing project: providing services to taxonomists for standard genome sequencing and annotation.</title>
        <authorList>
            <consortium name="The Broad Institute Genomics Platform"/>
            <consortium name="The Broad Institute Genome Sequencing Center for Infectious Disease"/>
            <person name="Wu L."/>
            <person name="Ma J."/>
        </authorList>
    </citation>
    <scope>NUCLEOTIDE SEQUENCE [LARGE SCALE GENOMIC DNA]</scope>
    <source>
        <strain evidence="4 5">JCM 16022</strain>
    </source>
</reference>
<dbReference type="InterPro" id="IPR003594">
    <property type="entry name" value="HATPase_dom"/>
</dbReference>
<dbReference type="EMBL" id="BAAAQR010000011">
    <property type="protein sequence ID" value="GAA2151727.1"/>
    <property type="molecule type" value="Genomic_DNA"/>
</dbReference>
<protein>
    <submittedName>
        <fullName evidence="4">SpoIIE family protein phosphatase</fullName>
    </submittedName>
</protein>
<dbReference type="InterPro" id="IPR035965">
    <property type="entry name" value="PAS-like_dom_sf"/>
</dbReference>
<dbReference type="InterPro" id="IPR001932">
    <property type="entry name" value="PPM-type_phosphatase-like_dom"/>
</dbReference>
<dbReference type="SUPFAM" id="SSF55781">
    <property type="entry name" value="GAF domain-like"/>
    <property type="match status" value="2"/>
</dbReference>
<dbReference type="InterPro" id="IPR036457">
    <property type="entry name" value="PPM-type-like_dom_sf"/>
</dbReference>
<evidence type="ECO:0000313" key="4">
    <source>
        <dbReference type="EMBL" id="GAA2151727.1"/>
    </source>
</evidence>
<evidence type="ECO:0000259" key="2">
    <source>
        <dbReference type="PROSITE" id="PS50112"/>
    </source>
</evidence>
<dbReference type="CDD" id="cd16936">
    <property type="entry name" value="HATPase_RsbW-like"/>
    <property type="match status" value="1"/>
</dbReference>
<proteinExistence type="predicted"/>
<evidence type="ECO:0000313" key="5">
    <source>
        <dbReference type="Proteomes" id="UP001501771"/>
    </source>
</evidence>
<gene>
    <name evidence="4" type="ORF">GCM10009844_34280</name>
</gene>
<name>A0ABN3A1P1_9ACTN</name>
<organism evidence="4 5">
    <name type="scientific">Nocardioides koreensis</name>
    <dbReference type="NCBI Taxonomy" id="433651"/>
    <lineage>
        <taxon>Bacteria</taxon>
        <taxon>Bacillati</taxon>
        <taxon>Actinomycetota</taxon>
        <taxon>Actinomycetes</taxon>
        <taxon>Propionibacteriales</taxon>
        <taxon>Nocardioidaceae</taxon>
        <taxon>Nocardioides</taxon>
    </lineage>
</organism>
<dbReference type="PANTHER" id="PTHR43156">
    <property type="entry name" value="STAGE II SPORULATION PROTEIN E-RELATED"/>
    <property type="match status" value="1"/>
</dbReference>
<dbReference type="SMART" id="SM00331">
    <property type="entry name" value="PP2C_SIG"/>
    <property type="match status" value="1"/>
</dbReference>
<dbReference type="InterPro" id="IPR029016">
    <property type="entry name" value="GAF-like_dom_sf"/>
</dbReference>
<dbReference type="SMART" id="SM00091">
    <property type="entry name" value="PAS"/>
    <property type="match status" value="1"/>
</dbReference>
<dbReference type="Gene3D" id="3.30.565.10">
    <property type="entry name" value="Histidine kinase-like ATPase, C-terminal domain"/>
    <property type="match status" value="1"/>
</dbReference>
<dbReference type="InterPro" id="IPR036890">
    <property type="entry name" value="HATPase_C_sf"/>
</dbReference>
<evidence type="ECO:0000259" key="3">
    <source>
        <dbReference type="PROSITE" id="PS51746"/>
    </source>
</evidence>
<evidence type="ECO:0000256" key="1">
    <source>
        <dbReference type="ARBA" id="ARBA00022801"/>
    </source>
</evidence>
<dbReference type="PROSITE" id="PS50112">
    <property type="entry name" value="PAS"/>
    <property type="match status" value="1"/>
</dbReference>
<dbReference type="InterPro" id="IPR000014">
    <property type="entry name" value="PAS"/>
</dbReference>
<keyword evidence="5" id="KW-1185">Reference proteome</keyword>
<dbReference type="InterPro" id="IPR003018">
    <property type="entry name" value="GAF"/>
</dbReference>
<accession>A0ABN3A1P1</accession>
<keyword evidence="1" id="KW-0378">Hydrolase</keyword>
<dbReference type="Pfam" id="PF13581">
    <property type="entry name" value="HATPase_c_2"/>
    <property type="match status" value="1"/>
</dbReference>
<dbReference type="Gene3D" id="3.30.450.20">
    <property type="entry name" value="PAS domain"/>
    <property type="match status" value="1"/>
</dbReference>